<feature type="transmembrane region" description="Helical" evidence="2">
    <location>
        <begin position="34"/>
        <end position="58"/>
    </location>
</feature>
<evidence type="ECO:0000313" key="4">
    <source>
        <dbReference type="Proteomes" id="UP001187682"/>
    </source>
</evidence>
<keyword evidence="2" id="KW-0472">Membrane</keyword>
<keyword evidence="4" id="KW-1185">Reference proteome</keyword>
<organism evidence="3 4">
    <name type="scientific">Cephalotrichum gorgonifer</name>
    <dbReference type="NCBI Taxonomy" id="2041049"/>
    <lineage>
        <taxon>Eukaryota</taxon>
        <taxon>Fungi</taxon>
        <taxon>Dikarya</taxon>
        <taxon>Ascomycota</taxon>
        <taxon>Pezizomycotina</taxon>
        <taxon>Sordariomycetes</taxon>
        <taxon>Hypocreomycetidae</taxon>
        <taxon>Microascales</taxon>
        <taxon>Microascaceae</taxon>
        <taxon>Cephalotrichum</taxon>
    </lineage>
</organism>
<gene>
    <name evidence="3" type="ORF">DNG_02992</name>
</gene>
<reference evidence="3" key="1">
    <citation type="submission" date="2018-03" db="EMBL/GenBank/DDBJ databases">
        <authorList>
            <person name="Guldener U."/>
        </authorList>
    </citation>
    <scope>NUCLEOTIDE SEQUENCE</scope>
</reference>
<feature type="region of interest" description="Disordered" evidence="1">
    <location>
        <begin position="170"/>
        <end position="231"/>
    </location>
</feature>
<feature type="compositionally biased region" description="Pro residues" evidence="1">
    <location>
        <begin position="200"/>
        <end position="210"/>
    </location>
</feature>
<dbReference type="Proteomes" id="UP001187682">
    <property type="component" value="Unassembled WGS sequence"/>
</dbReference>
<evidence type="ECO:0000313" key="3">
    <source>
        <dbReference type="EMBL" id="SPO00142.1"/>
    </source>
</evidence>
<dbReference type="EMBL" id="ONZQ02000003">
    <property type="protein sequence ID" value="SPO00142.1"/>
    <property type="molecule type" value="Genomic_DNA"/>
</dbReference>
<dbReference type="AlphaFoldDB" id="A0AAE8MU07"/>
<comment type="caution">
    <text evidence="3">The sequence shown here is derived from an EMBL/GenBank/DDBJ whole genome shotgun (WGS) entry which is preliminary data.</text>
</comment>
<sequence length="231" mass="25087">MSIFTPLKVVVISFLTLLTFPLAILAGFTTTLAFSVLLFRVSLVYLDFILSFFPAYIFGRNTYNRRLQNSRTSPILSTLPPDPGYTAVGTIPSTGTGTYTRPRRRRPSSGSAVSFETITPVMEEDLSLMASAGMDRDFEGLGGWREGDDELWTTINSRFDMSNGVTPSVGKNHFRTLSGGSGRVPPGSEAGLTMRARPRSPAPRRTPPASPNTSKVRTPQSGGFPPAYHGC</sequence>
<feature type="transmembrane region" description="Helical" evidence="2">
    <location>
        <begin position="7"/>
        <end position="28"/>
    </location>
</feature>
<protein>
    <submittedName>
        <fullName evidence="3">Uncharacterized protein</fullName>
    </submittedName>
</protein>
<feature type="region of interest" description="Disordered" evidence="1">
    <location>
        <begin position="90"/>
        <end position="113"/>
    </location>
</feature>
<keyword evidence="2" id="KW-0812">Transmembrane</keyword>
<evidence type="ECO:0000256" key="1">
    <source>
        <dbReference type="SAM" id="MobiDB-lite"/>
    </source>
</evidence>
<proteinExistence type="predicted"/>
<evidence type="ECO:0000256" key="2">
    <source>
        <dbReference type="SAM" id="Phobius"/>
    </source>
</evidence>
<keyword evidence="2" id="KW-1133">Transmembrane helix</keyword>
<accession>A0AAE8MU07</accession>
<name>A0AAE8MU07_9PEZI</name>